<name>A0A073AXZ4_9PSEU</name>
<dbReference type="AlphaFoldDB" id="A0A073AXZ4"/>
<feature type="domain" description="Putative heavy-metal chelation" evidence="1">
    <location>
        <begin position="146"/>
        <end position="225"/>
    </location>
</feature>
<dbReference type="Gene3D" id="3.40.50.11590">
    <property type="match status" value="1"/>
</dbReference>
<reference evidence="2 3" key="1">
    <citation type="submission" date="2014-06" db="EMBL/GenBank/DDBJ databases">
        <title>Saccharopolyspora rectivirgula DSM-43113 Genome sequencing.</title>
        <authorList>
            <person name="Barrera C."/>
            <person name="Millon L."/>
            <person name="Rognon B."/>
            <person name="Zaugg C."/>
            <person name="Monod M."/>
        </authorList>
    </citation>
    <scope>NUCLEOTIDE SEQUENCE [LARGE SCALE GENOMIC DNA]</scope>
    <source>
        <strain evidence="2 3">DSM 43113</strain>
    </source>
</reference>
<sequence>MVIPFCEKTNTPLDRVIEGVRSRTGSASAAEARVSVAFLTVQAARHTGRKTGYGNTVLSLRVGAAVGSCAVEPGELDHAEVAEFAGCGVDQLLQHPKQPVRVAALDAYLSQLCPHDQHPLSRPVVIPPGDSLAKSVHRAEVVTGLLRARPGQRVAVIGVVNSLLAALRERGLQYVPCDLRGGRTEWDEPVLTDHAAAISTSDAVLATGMTLGNGTFEDIADRCSSRGIPLTVFAQSGAAVFRELLGSGVDALSAEPYPFFWLAGGATSIYTYTTWGEDRP</sequence>
<accession>A0A073AXZ4</accession>
<dbReference type="Pfam" id="PF04016">
    <property type="entry name" value="DUF364"/>
    <property type="match status" value="1"/>
</dbReference>
<dbReference type="eggNOG" id="COG2014">
    <property type="taxonomic scope" value="Bacteria"/>
</dbReference>
<dbReference type="InterPro" id="IPR007161">
    <property type="entry name" value="DUF364"/>
</dbReference>
<organism evidence="2 3">
    <name type="scientific">Saccharopolyspora rectivirgula</name>
    <dbReference type="NCBI Taxonomy" id="28042"/>
    <lineage>
        <taxon>Bacteria</taxon>
        <taxon>Bacillati</taxon>
        <taxon>Actinomycetota</taxon>
        <taxon>Actinomycetes</taxon>
        <taxon>Pseudonocardiales</taxon>
        <taxon>Pseudonocardiaceae</taxon>
        <taxon>Saccharopolyspora</taxon>
    </lineage>
</organism>
<evidence type="ECO:0000259" key="1">
    <source>
        <dbReference type="Pfam" id="PF04016"/>
    </source>
</evidence>
<keyword evidence="3" id="KW-1185">Reference proteome</keyword>
<dbReference type="EMBL" id="JNVU01000031">
    <property type="protein sequence ID" value="KEI43947.1"/>
    <property type="molecule type" value="Genomic_DNA"/>
</dbReference>
<protein>
    <recommendedName>
        <fullName evidence="1">Putative heavy-metal chelation domain-containing protein</fullName>
    </recommendedName>
</protein>
<proteinExistence type="predicted"/>
<dbReference type="SUPFAM" id="SSF159713">
    <property type="entry name" value="Dhaf3308-like"/>
    <property type="match status" value="1"/>
</dbReference>
<dbReference type="Proteomes" id="UP000031419">
    <property type="component" value="Unassembled WGS sequence"/>
</dbReference>
<gene>
    <name evidence="2" type="ORF">GU90_13345</name>
</gene>
<comment type="caution">
    <text evidence="2">The sequence shown here is derived from an EMBL/GenBank/DDBJ whole genome shotgun (WGS) entry which is preliminary data.</text>
</comment>
<evidence type="ECO:0000313" key="2">
    <source>
        <dbReference type="EMBL" id="KEI43947.1"/>
    </source>
</evidence>
<evidence type="ECO:0000313" key="3">
    <source>
        <dbReference type="Proteomes" id="UP000031419"/>
    </source>
</evidence>